<comment type="catalytic activity">
    <reaction evidence="10">
        <text>D-xylose + NADP(+) = D-xylono-1,5-lactone + NADPH + H(+)</text>
        <dbReference type="Rhea" id="RHEA:22000"/>
        <dbReference type="ChEBI" id="CHEBI:15378"/>
        <dbReference type="ChEBI" id="CHEBI:15867"/>
        <dbReference type="ChEBI" id="CHEBI:53455"/>
        <dbReference type="ChEBI" id="CHEBI:57783"/>
        <dbReference type="ChEBI" id="CHEBI:58349"/>
        <dbReference type="EC" id="1.1.1.179"/>
    </reaction>
</comment>
<sequence length="209" mass="23759">MRLRWGICGAGQISNDFCHALKTLPQEDHEITSIAARSAERARKYAETFQIRKVFTKYVDLASDSEIDIVYIGTWHITHVQLIKLMLHSGKHVLCEAPIAFTTEEVKEVFELAKQKNLFLMEAIWSRTFEIYSEIKKAIERGDIGEVKMVTANFGLSYLDHLRTVEEGGGVLLELGVCVIQFINWVFNNEKPECIKAIASIGEKGRVVR</sequence>
<accession>A0AA89C6I6</accession>
<evidence type="ECO:0000256" key="2">
    <source>
        <dbReference type="ARBA" id="ARBA00023002"/>
    </source>
</evidence>
<gene>
    <name evidence="13" type="ORF">FSP39_004755</name>
</gene>
<evidence type="ECO:0000256" key="7">
    <source>
        <dbReference type="ARBA" id="ARBA00042988"/>
    </source>
</evidence>
<dbReference type="InterPro" id="IPR055170">
    <property type="entry name" value="GFO_IDH_MocA-like_dom"/>
</dbReference>
<evidence type="ECO:0000256" key="1">
    <source>
        <dbReference type="ARBA" id="ARBA00010928"/>
    </source>
</evidence>
<evidence type="ECO:0000256" key="10">
    <source>
        <dbReference type="ARBA" id="ARBA00049233"/>
    </source>
</evidence>
<evidence type="ECO:0000256" key="9">
    <source>
        <dbReference type="ARBA" id="ARBA00047423"/>
    </source>
</evidence>
<dbReference type="PANTHER" id="PTHR22604:SF105">
    <property type="entry name" value="TRANS-1,2-DIHYDROBENZENE-1,2-DIOL DEHYDROGENASE"/>
    <property type="match status" value="1"/>
</dbReference>
<dbReference type="EC" id="1.3.1.20" evidence="3"/>
<protein>
    <recommendedName>
        <fullName evidence="5">Trans-1,2-dihydrobenzene-1,2-diol dehydrogenase</fullName>
        <ecNumber evidence="4">1.1.1.179</ecNumber>
        <ecNumber evidence="3">1.3.1.20</ecNumber>
    </recommendedName>
    <alternativeName>
        <fullName evidence="8">D-xylose 1-dehydrogenase</fullName>
    </alternativeName>
    <alternativeName>
        <fullName evidence="7">D-xylose-NADP dehydrogenase</fullName>
    </alternativeName>
    <alternativeName>
        <fullName evidence="6">Dimeric dihydrodiol dehydrogenase</fullName>
    </alternativeName>
</protein>
<evidence type="ECO:0000313" key="13">
    <source>
        <dbReference type="EMBL" id="KAK3101598.1"/>
    </source>
</evidence>
<evidence type="ECO:0000256" key="8">
    <source>
        <dbReference type="ARBA" id="ARBA00043025"/>
    </source>
</evidence>
<organism evidence="13 14">
    <name type="scientific">Pinctada imbricata</name>
    <name type="common">Atlantic pearl-oyster</name>
    <name type="synonym">Pinctada martensii</name>
    <dbReference type="NCBI Taxonomy" id="66713"/>
    <lineage>
        <taxon>Eukaryota</taxon>
        <taxon>Metazoa</taxon>
        <taxon>Spiralia</taxon>
        <taxon>Lophotrochozoa</taxon>
        <taxon>Mollusca</taxon>
        <taxon>Bivalvia</taxon>
        <taxon>Autobranchia</taxon>
        <taxon>Pteriomorphia</taxon>
        <taxon>Pterioida</taxon>
        <taxon>Pterioidea</taxon>
        <taxon>Pteriidae</taxon>
        <taxon>Pinctada</taxon>
    </lineage>
</organism>
<name>A0AA89C6I6_PINIB</name>
<comment type="caution">
    <text evidence="13">The sequence shown here is derived from an EMBL/GenBank/DDBJ whole genome shotgun (WGS) entry which is preliminary data.</text>
</comment>
<keyword evidence="14" id="KW-1185">Reference proteome</keyword>
<dbReference type="Pfam" id="PF01408">
    <property type="entry name" value="GFO_IDH_MocA"/>
    <property type="match status" value="1"/>
</dbReference>
<dbReference type="SUPFAM" id="SSF51735">
    <property type="entry name" value="NAD(P)-binding Rossmann-fold domains"/>
    <property type="match status" value="1"/>
</dbReference>
<dbReference type="GO" id="GO:0047115">
    <property type="term" value="F:trans-1,2-dihydrobenzene-1,2-diol dehydrogenase activity"/>
    <property type="evidence" value="ECO:0007669"/>
    <property type="project" value="UniProtKB-EC"/>
</dbReference>
<evidence type="ECO:0000256" key="3">
    <source>
        <dbReference type="ARBA" id="ARBA00038853"/>
    </source>
</evidence>
<evidence type="ECO:0000256" key="5">
    <source>
        <dbReference type="ARBA" id="ARBA00040603"/>
    </source>
</evidence>
<evidence type="ECO:0000259" key="12">
    <source>
        <dbReference type="Pfam" id="PF22725"/>
    </source>
</evidence>
<dbReference type="InterPro" id="IPR000683">
    <property type="entry name" value="Gfo/Idh/MocA-like_OxRdtase_N"/>
</dbReference>
<dbReference type="GO" id="GO:0000166">
    <property type="term" value="F:nucleotide binding"/>
    <property type="evidence" value="ECO:0007669"/>
    <property type="project" value="InterPro"/>
</dbReference>
<keyword evidence="2" id="KW-0560">Oxidoreductase</keyword>
<dbReference type="AlphaFoldDB" id="A0AA89C6I6"/>
<feature type="domain" description="GFO/IDH/MocA-like oxidoreductase" evidence="12">
    <location>
        <begin position="132"/>
        <end position="200"/>
    </location>
</feature>
<feature type="domain" description="Gfo/Idh/MocA-like oxidoreductase N-terminal" evidence="11">
    <location>
        <begin position="3"/>
        <end position="121"/>
    </location>
</feature>
<dbReference type="Gene3D" id="3.40.50.720">
    <property type="entry name" value="NAD(P)-binding Rossmann-like Domain"/>
    <property type="match status" value="1"/>
</dbReference>
<dbReference type="Proteomes" id="UP001186944">
    <property type="component" value="Unassembled WGS sequence"/>
</dbReference>
<dbReference type="SUPFAM" id="SSF55347">
    <property type="entry name" value="Glyceraldehyde-3-phosphate dehydrogenase-like, C-terminal domain"/>
    <property type="match status" value="1"/>
</dbReference>
<reference evidence="13" key="1">
    <citation type="submission" date="2019-08" db="EMBL/GenBank/DDBJ databases">
        <title>The improved chromosome-level genome for the pearl oyster Pinctada fucata martensii using PacBio sequencing and Hi-C.</title>
        <authorList>
            <person name="Zheng Z."/>
        </authorList>
    </citation>
    <scope>NUCLEOTIDE SEQUENCE</scope>
    <source>
        <strain evidence="13">ZZ-2019</strain>
        <tissue evidence="13">Adductor muscle</tissue>
    </source>
</reference>
<dbReference type="InterPro" id="IPR050984">
    <property type="entry name" value="Gfo/Idh/MocA_domain"/>
</dbReference>
<dbReference type="EC" id="1.1.1.179" evidence="4"/>
<evidence type="ECO:0000259" key="11">
    <source>
        <dbReference type="Pfam" id="PF01408"/>
    </source>
</evidence>
<dbReference type="EMBL" id="VSWD01000005">
    <property type="protein sequence ID" value="KAK3101598.1"/>
    <property type="molecule type" value="Genomic_DNA"/>
</dbReference>
<evidence type="ECO:0000256" key="6">
    <source>
        <dbReference type="ARBA" id="ARBA00042926"/>
    </source>
</evidence>
<dbReference type="Pfam" id="PF22725">
    <property type="entry name" value="GFO_IDH_MocA_C3"/>
    <property type="match status" value="1"/>
</dbReference>
<evidence type="ECO:0000256" key="4">
    <source>
        <dbReference type="ARBA" id="ARBA00038984"/>
    </source>
</evidence>
<dbReference type="PANTHER" id="PTHR22604">
    <property type="entry name" value="OXIDOREDUCTASES"/>
    <property type="match status" value="1"/>
</dbReference>
<dbReference type="InterPro" id="IPR036291">
    <property type="entry name" value="NAD(P)-bd_dom_sf"/>
</dbReference>
<dbReference type="Gene3D" id="3.30.360.10">
    <property type="entry name" value="Dihydrodipicolinate Reductase, domain 2"/>
    <property type="match status" value="1"/>
</dbReference>
<comment type="catalytic activity">
    <reaction evidence="9">
        <text>(1R,2R)-1,2-dihydrobenzene-1,2-diol + NADP(+) = catechol + NADPH + H(+)</text>
        <dbReference type="Rhea" id="RHEA:16729"/>
        <dbReference type="ChEBI" id="CHEBI:10702"/>
        <dbReference type="ChEBI" id="CHEBI:15378"/>
        <dbReference type="ChEBI" id="CHEBI:18135"/>
        <dbReference type="ChEBI" id="CHEBI:57783"/>
        <dbReference type="ChEBI" id="CHEBI:58349"/>
        <dbReference type="EC" id="1.3.1.20"/>
    </reaction>
</comment>
<dbReference type="GO" id="GO:0047837">
    <property type="term" value="F:D-xylose 1-dehydrogenase (NADP+) activity"/>
    <property type="evidence" value="ECO:0007669"/>
    <property type="project" value="UniProtKB-EC"/>
</dbReference>
<comment type="similarity">
    <text evidence="1">Belongs to the Gfo/Idh/MocA family.</text>
</comment>
<proteinExistence type="inferred from homology"/>
<evidence type="ECO:0000313" key="14">
    <source>
        <dbReference type="Proteomes" id="UP001186944"/>
    </source>
</evidence>